<evidence type="ECO:0000313" key="11">
    <source>
        <dbReference type="Proteomes" id="UP001153555"/>
    </source>
</evidence>
<dbReference type="InterPro" id="IPR042099">
    <property type="entry name" value="ANL_N_sf"/>
</dbReference>
<keyword evidence="5" id="KW-0067">ATP-binding</keyword>
<reference evidence="10" key="1">
    <citation type="submission" date="2019-12" db="EMBL/GenBank/DDBJ databases">
        <authorList>
            <person name="Scholes J."/>
        </authorList>
    </citation>
    <scope>NUCLEOTIDE SEQUENCE</scope>
</reference>
<accession>A0A9N7RNH4</accession>
<feature type="non-terminal residue" evidence="10">
    <location>
        <position position="148"/>
    </location>
</feature>
<dbReference type="OrthoDB" id="1741599at2759"/>
<evidence type="ECO:0000259" key="9">
    <source>
        <dbReference type="Pfam" id="PF00501"/>
    </source>
</evidence>
<evidence type="ECO:0000256" key="6">
    <source>
        <dbReference type="ARBA" id="ARBA00034219"/>
    </source>
</evidence>
<dbReference type="PANTHER" id="PTHR24096">
    <property type="entry name" value="LONG-CHAIN-FATTY-ACID--COA LIGASE"/>
    <property type="match status" value="1"/>
</dbReference>
<gene>
    <name evidence="10" type="ORF">SHERM_04297</name>
</gene>
<evidence type="ECO:0000256" key="7">
    <source>
        <dbReference type="ARBA" id="ARBA00034223"/>
    </source>
</evidence>
<dbReference type="InterPro" id="IPR000873">
    <property type="entry name" value="AMP-dep_synth/lig_dom"/>
</dbReference>
<comment type="caution">
    <text evidence="10">The sequence shown here is derived from an EMBL/GenBank/DDBJ whole genome shotgun (WGS) entry which is preliminary data.</text>
</comment>
<comment type="catalytic activity">
    <reaction evidence="8">
        <text>(E)-4-coumarate + ATP + CoA = (E)-4-coumaroyl-CoA + AMP + diphosphate</text>
        <dbReference type="Rhea" id="RHEA:19641"/>
        <dbReference type="ChEBI" id="CHEBI:12876"/>
        <dbReference type="ChEBI" id="CHEBI:30616"/>
        <dbReference type="ChEBI" id="CHEBI:33019"/>
        <dbReference type="ChEBI" id="CHEBI:57287"/>
        <dbReference type="ChEBI" id="CHEBI:85008"/>
        <dbReference type="ChEBI" id="CHEBI:456215"/>
        <dbReference type="EC" id="6.2.1.12"/>
    </reaction>
    <physiologicalReaction direction="left-to-right" evidence="8">
        <dbReference type="Rhea" id="RHEA:19642"/>
    </physiologicalReaction>
</comment>
<evidence type="ECO:0000313" key="10">
    <source>
        <dbReference type="EMBL" id="CAA0837313.1"/>
    </source>
</evidence>
<dbReference type="Pfam" id="PF00501">
    <property type="entry name" value="AMP-binding"/>
    <property type="match status" value="1"/>
</dbReference>
<comment type="catalytic activity">
    <reaction evidence="6">
        <text>(E)-4-coumarate + ATP + H(+) = (E)-4-coumaroyl-AMP + diphosphate</text>
        <dbReference type="Rhea" id="RHEA:72419"/>
        <dbReference type="ChEBI" id="CHEBI:12876"/>
        <dbReference type="ChEBI" id="CHEBI:15378"/>
        <dbReference type="ChEBI" id="CHEBI:30616"/>
        <dbReference type="ChEBI" id="CHEBI:33019"/>
        <dbReference type="ChEBI" id="CHEBI:192348"/>
    </reaction>
    <physiologicalReaction direction="left-to-right" evidence="6">
        <dbReference type="Rhea" id="RHEA:72420"/>
    </physiologicalReaction>
</comment>
<evidence type="ECO:0000256" key="5">
    <source>
        <dbReference type="ARBA" id="ARBA00022840"/>
    </source>
</evidence>
<proteinExistence type="predicted"/>
<keyword evidence="3 10" id="KW-0436">Ligase</keyword>
<dbReference type="GO" id="GO:0005524">
    <property type="term" value="F:ATP binding"/>
    <property type="evidence" value="ECO:0007669"/>
    <property type="project" value="UniProtKB-KW"/>
</dbReference>
<dbReference type="GO" id="GO:0016207">
    <property type="term" value="F:4-coumarate-CoA ligase activity"/>
    <property type="evidence" value="ECO:0007669"/>
    <property type="project" value="UniProtKB-EC"/>
</dbReference>
<dbReference type="PANTHER" id="PTHR24096:SF406">
    <property type="entry name" value="4-COUMARATE--COA LIGASE 2"/>
    <property type="match status" value="1"/>
</dbReference>
<keyword evidence="11" id="KW-1185">Reference proteome</keyword>
<evidence type="ECO:0000256" key="4">
    <source>
        <dbReference type="ARBA" id="ARBA00022741"/>
    </source>
</evidence>
<evidence type="ECO:0000256" key="8">
    <source>
        <dbReference type="ARBA" id="ARBA00034252"/>
    </source>
</evidence>
<dbReference type="Proteomes" id="UP001153555">
    <property type="component" value="Unassembled WGS sequence"/>
</dbReference>
<evidence type="ECO:0000256" key="2">
    <source>
        <dbReference type="ARBA" id="ARBA00012959"/>
    </source>
</evidence>
<sequence length="148" mass="15882">MESNAYENDYIFRSKLPAIPIPDHLPVHAYIFQNLHRHPSRPALIDSPSGKTLTHSELELAARKLAAGLHGLGIRRGHVIMLLLHNSPEFLISFLAASMTGATTTTANPNYTISEIASQVAVSGPTVIITHSSYAGKAASSSGARNMI</sequence>
<evidence type="ECO:0000256" key="1">
    <source>
        <dbReference type="ARBA" id="ARBA00001946"/>
    </source>
</evidence>
<dbReference type="Gene3D" id="3.40.50.12780">
    <property type="entry name" value="N-terminal domain of ligase-like"/>
    <property type="match status" value="1"/>
</dbReference>
<keyword evidence="4" id="KW-0547">Nucleotide-binding</keyword>
<dbReference type="AlphaFoldDB" id="A0A9N7RNH4"/>
<comment type="catalytic activity">
    <reaction evidence="7">
        <text>(E)-4-coumaroyl-AMP + CoA = (E)-4-coumaroyl-CoA + AMP + H(+)</text>
        <dbReference type="Rhea" id="RHEA:72423"/>
        <dbReference type="ChEBI" id="CHEBI:15378"/>
        <dbReference type="ChEBI" id="CHEBI:57287"/>
        <dbReference type="ChEBI" id="CHEBI:85008"/>
        <dbReference type="ChEBI" id="CHEBI:192348"/>
        <dbReference type="ChEBI" id="CHEBI:456215"/>
    </reaction>
    <physiologicalReaction direction="left-to-right" evidence="7">
        <dbReference type="Rhea" id="RHEA:72424"/>
    </physiologicalReaction>
</comment>
<name>A0A9N7RNH4_STRHE</name>
<organism evidence="10 11">
    <name type="scientific">Striga hermonthica</name>
    <name type="common">Purple witchweed</name>
    <name type="synonym">Buchnera hermonthica</name>
    <dbReference type="NCBI Taxonomy" id="68872"/>
    <lineage>
        <taxon>Eukaryota</taxon>
        <taxon>Viridiplantae</taxon>
        <taxon>Streptophyta</taxon>
        <taxon>Embryophyta</taxon>
        <taxon>Tracheophyta</taxon>
        <taxon>Spermatophyta</taxon>
        <taxon>Magnoliopsida</taxon>
        <taxon>eudicotyledons</taxon>
        <taxon>Gunneridae</taxon>
        <taxon>Pentapetalae</taxon>
        <taxon>asterids</taxon>
        <taxon>lamiids</taxon>
        <taxon>Lamiales</taxon>
        <taxon>Orobanchaceae</taxon>
        <taxon>Buchnereae</taxon>
        <taxon>Striga</taxon>
    </lineage>
</organism>
<dbReference type="EC" id="6.2.1.12" evidence="2"/>
<feature type="domain" description="AMP-dependent synthetase/ligase" evidence="9">
    <location>
        <begin position="33"/>
        <end position="132"/>
    </location>
</feature>
<dbReference type="SUPFAM" id="SSF56801">
    <property type="entry name" value="Acetyl-CoA synthetase-like"/>
    <property type="match status" value="1"/>
</dbReference>
<protein>
    <recommendedName>
        <fullName evidence="2">4-coumarate--CoA ligase</fullName>
        <ecNumber evidence="2">6.2.1.12</ecNumber>
    </recommendedName>
</protein>
<dbReference type="EMBL" id="CACSLK010030184">
    <property type="protein sequence ID" value="CAA0837313.1"/>
    <property type="molecule type" value="Genomic_DNA"/>
</dbReference>
<evidence type="ECO:0000256" key="3">
    <source>
        <dbReference type="ARBA" id="ARBA00022598"/>
    </source>
</evidence>
<comment type="cofactor">
    <cofactor evidence="1">
        <name>Mg(2+)</name>
        <dbReference type="ChEBI" id="CHEBI:18420"/>
    </cofactor>
</comment>